<dbReference type="EMBL" id="LBMM01032586">
    <property type="protein sequence ID" value="KMQ81703.1"/>
    <property type="molecule type" value="Genomic_DNA"/>
</dbReference>
<name>A0A0J7JTU0_LASNI</name>
<proteinExistence type="predicted"/>
<reference evidence="1 2" key="1">
    <citation type="submission" date="2015-04" db="EMBL/GenBank/DDBJ databases">
        <title>Lasius niger genome sequencing.</title>
        <authorList>
            <person name="Konorov E.A."/>
            <person name="Nikitin M.A."/>
            <person name="Kirill M.V."/>
            <person name="Chang P."/>
        </authorList>
    </citation>
    <scope>NUCLEOTIDE SEQUENCE [LARGE SCALE GENOMIC DNA]</scope>
    <source>
        <tissue evidence="1">Whole</tissue>
    </source>
</reference>
<comment type="caution">
    <text evidence="1">The sequence shown here is derived from an EMBL/GenBank/DDBJ whole genome shotgun (WGS) entry which is preliminary data.</text>
</comment>
<feature type="non-terminal residue" evidence="1">
    <location>
        <position position="157"/>
    </location>
</feature>
<evidence type="ECO:0000313" key="2">
    <source>
        <dbReference type="Proteomes" id="UP000036403"/>
    </source>
</evidence>
<accession>A0A0J7JTU0</accession>
<evidence type="ECO:0000313" key="1">
    <source>
        <dbReference type="EMBL" id="KMQ81703.1"/>
    </source>
</evidence>
<dbReference type="AlphaFoldDB" id="A0A0J7JTU0"/>
<sequence length="157" mass="17139">MPRSARLRIQLAKGATAEIPGTVRLPVQIGSRTFTHEFSVLPTLESDVLIGVDLWARTGIILPPPPPPTNLDTAPTCGKLGGLTPTSAYERQRLEAFLATELEKFKAVRGLTDKASHQIRLKHATPIKQRYRPRNPAMQAIIDREGAEMEAAGGIEP</sequence>
<dbReference type="Proteomes" id="UP000036403">
    <property type="component" value="Unassembled WGS sequence"/>
</dbReference>
<protein>
    <submittedName>
        <fullName evidence="1">Reverse ribonuclease integrase</fullName>
    </submittedName>
</protein>
<keyword evidence="2" id="KW-1185">Reference proteome</keyword>
<dbReference type="OrthoDB" id="8056871at2759"/>
<dbReference type="InterPro" id="IPR021109">
    <property type="entry name" value="Peptidase_aspartic_dom_sf"/>
</dbReference>
<organism evidence="1 2">
    <name type="scientific">Lasius niger</name>
    <name type="common">Black garden ant</name>
    <dbReference type="NCBI Taxonomy" id="67767"/>
    <lineage>
        <taxon>Eukaryota</taxon>
        <taxon>Metazoa</taxon>
        <taxon>Ecdysozoa</taxon>
        <taxon>Arthropoda</taxon>
        <taxon>Hexapoda</taxon>
        <taxon>Insecta</taxon>
        <taxon>Pterygota</taxon>
        <taxon>Neoptera</taxon>
        <taxon>Endopterygota</taxon>
        <taxon>Hymenoptera</taxon>
        <taxon>Apocrita</taxon>
        <taxon>Aculeata</taxon>
        <taxon>Formicoidea</taxon>
        <taxon>Formicidae</taxon>
        <taxon>Formicinae</taxon>
        <taxon>Lasius</taxon>
        <taxon>Lasius</taxon>
    </lineage>
</organism>
<dbReference type="PaxDb" id="67767-A0A0J7JTU0"/>
<dbReference type="Gene3D" id="2.40.70.10">
    <property type="entry name" value="Acid Proteases"/>
    <property type="match status" value="1"/>
</dbReference>
<gene>
    <name evidence="1" type="ORF">RF55_25507</name>
</gene>